<evidence type="ECO:0000259" key="1">
    <source>
        <dbReference type="Pfam" id="PF01966"/>
    </source>
</evidence>
<protein>
    <submittedName>
        <fullName evidence="2">HDIG domain-containing protein</fullName>
    </submittedName>
</protein>
<proteinExistence type="predicted"/>
<dbReference type="Proteomes" id="UP001163687">
    <property type="component" value="Chromosome"/>
</dbReference>
<feature type="domain" description="HD" evidence="1">
    <location>
        <begin position="23"/>
        <end position="116"/>
    </location>
</feature>
<dbReference type="InterPro" id="IPR006675">
    <property type="entry name" value="HDIG_dom"/>
</dbReference>
<dbReference type="NCBIfam" id="TIGR00277">
    <property type="entry name" value="HDIG"/>
    <property type="match status" value="1"/>
</dbReference>
<reference evidence="2" key="1">
    <citation type="submission" date="2022-03" db="EMBL/GenBank/DDBJ databases">
        <title>Complete genome sequence of Caldinitratiruptor microaerophilus.</title>
        <authorList>
            <person name="Mukaiyama R."/>
            <person name="Nishiyama T."/>
            <person name="Ueda K."/>
        </authorList>
    </citation>
    <scope>NUCLEOTIDE SEQUENCE</scope>
    <source>
        <strain evidence="2">JCM 16183</strain>
    </source>
</reference>
<dbReference type="AlphaFoldDB" id="A0AA35CLD8"/>
<dbReference type="InterPro" id="IPR006674">
    <property type="entry name" value="HD_domain"/>
</dbReference>
<accession>A0AA35CLD8</accession>
<evidence type="ECO:0000313" key="2">
    <source>
        <dbReference type="EMBL" id="BDG61352.1"/>
    </source>
</evidence>
<organism evidence="2 3">
    <name type="scientific">Caldinitratiruptor microaerophilus</name>
    <dbReference type="NCBI Taxonomy" id="671077"/>
    <lineage>
        <taxon>Bacteria</taxon>
        <taxon>Bacillati</taxon>
        <taxon>Bacillota</taxon>
        <taxon>Clostridia</taxon>
        <taxon>Eubacteriales</taxon>
        <taxon>Symbiobacteriaceae</taxon>
        <taxon>Caldinitratiruptor</taxon>
    </lineage>
</organism>
<dbReference type="CDD" id="cd00077">
    <property type="entry name" value="HDc"/>
    <property type="match status" value="1"/>
</dbReference>
<dbReference type="PANTHER" id="PTHR38659">
    <property type="entry name" value="METAL-DEPENDENT PHOSPHOHYDROLASE"/>
    <property type="match status" value="1"/>
</dbReference>
<dbReference type="Pfam" id="PF01966">
    <property type="entry name" value="HD"/>
    <property type="match status" value="1"/>
</dbReference>
<evidence type="ECO:0000313" key="3">
    <source>
        <dbReference type="Proteomes" id="UP001163687"/>
    </source>
</evidence>
<dbReference type="PANTHER" id="PTHR38659:SF2">
    <property type="entry name" value="HDIG DOMAIN PROTEIN"/>
    <property type="match status" value="1"/>
</dbReference>
<dbReference type="RefSeq" id="WP_264842007.1">
    <property type="nucleotide sequence ID" value="NZ_AP025628.1"/>
</dbReference>
<dbReference type="SUPFAM" id="SSF109604">
    <property type="entry name" value="HD-domain/PDEase-like"/>
    <property type="match status" value="1"/>
</dbReference>
<name>A0AA35CLD8_9FIRM</name>
<dbReference type="Gene3D" id="1.10.3210.10">
    <property type="entry name" value="Hypothetical protein af1432"/>
    <property type="match status" value="1"/>
</dbReference>
<dbReference type="KEGG" id="cmic:caldi_24420"/>
<sequence>MPLPSRDEAMALLHEWVQDPRLLKHLYGVEACMRAYARKYGGDEDLWGLTGLLHDLDYERYPTLEVHPRKAAEVLREKGYPDELVYAVLAHANYLQDQYPRRSLMDKALYACDELSNFVIAVALVRPNRSIHEVDVQAVRKKMKDKRFAAGVNREDVIGGAAELGLDLDEHIAFVIEALKPVAEQLGIAGTGSAVPAEAAE</sequence>
<gene>
    <name evidence="2" type="ORF">caldi_24420</name>
</gene>
<keyword evidence="3" id="KW-1185">Reference proteome</keyword>
<dbReference type="InterPro" id="IPR003607">
    <property type="entry name" value="HD/PDEase_dom"/>
</dbReference>
<dbReference type="EMBL" id="AP025628">
    <property type="protein sequence ID" value="BDG61352.1"/>
    <property type="molecule type" value="Genomic_DNA"/>
</dbReference>